<evidence type="ECO:0000313" key="1">
    <source>
        <dbReference type="EMBL" id="SNQ58895.1"/>
    </source>
</evidence>
<gene>
    <name evidence="1" type="ORF">MNV_10023</name>
</gene>
<keyword evidence="2" id="KW-1185">Reference proteome</keyword>
<accession>A0A284VI05</accession>
<evidence type="ECO:0000313" key="2">
    <source>
        <dbReference type="Proteomes" id="UP000218615"/>
    </source>
</evidence>
<sequence length="61" mass="7193">MLVPKTTAIGSNRLKIVTLFETIYIHTYNMFLTDKTFFEKKDDTSHISHNFVYILVNHTML</sequence>
<proteinExistence type="predicted"/>
<dbReference type="AlphaFoldDB" id="A0A284VI05"/>
<protein>
    <submittedName>
        <fullName evidence="1">Uncharacterized protein</fullName>
    </submittedName>
</protein>
<dbReference type="EMBL" id="FZMP01000001">
    <property type="protein sequence ID" value="SNQ58895.1"/>
    <property type="molecule type" value="Genomic_DNA"/>
</dbReference>
<name>A0A284VI05_9EURY</name>
<reference evidence="2" key="1">
    <citation type="submission" date="2017-06" db="EMBL/GenBank/DDBJ databases">
        <authorList>
            <person name="Cremers G."/>
        </authorList>
    </citation>
    <scope>NUCLEOTIDE SEQUENCE [LARGE SCALE GENOMIC DNA]</scope>
</reference>
<organism evidence="1 2">
    <name type="scientific">Candidatus Methanoperedens nitratireducens</name>
    <dbReference type="NCBI Taxonomy" id="1392998"/>
    <lineage>
        <taxon>Archaea</taxon>
        <taxon>Methanobacteriati</taxon>
        <taxon>Methanobacteriota</taxon>
        <taxon>Stenosarchaea group</taxon>
        <taxon>Methanomicrobia</taxon>
        <taxon>Methanosarcinales</taxon>
        <taxon>ANME-2 cluster</taxon>
        <taxon>Candidatus Methanoperedentaceae</taxon>
        <taxon>Candidatus Methanoperedens</taxon>
    </lineage>
</organism>
<dbReference type="Proteomes" id="UP000218615">
    <property type="component" value="Unassembled WGS sequence"/>
</dbReference>